<dbReference type="STRING" id="445710.ATSB10_04520"/>
<sequence length="212" mass="23225">MASRSFPRFLAFACLVPLAAIGQTSLPGVTVTAPYTRSHGGYLISGNFRVDPRMPTVVFPARALVKDDILSVQPVHLNDDEYLVLQECATADCRTAHVVRVWNADGAVGPIRHSESRVWIRHENKYFIWMQRMPVIQGGCMGCASHFVAFKPFSPPMTLVPVGLEVANSRTTLDSTPPQAVPVVSEVHEGATFVVRFKGGSAVRIKRMHAAN</sequence>
<dbReference type="Proteomes" id="UP000077255">
    <property type="component" value="Chromosome"/>
</dbReference>
<evidence type="ECO:0000313" key="2">
    <source>
        <dbReference type="EMBL" id="AND67906.1"/>
    </source>
</evidence>
<reference evidence="2 3" key="1">
    <citation type="submission" date="2016-02" db="EMBL/GenBank/DDBJ databases">
        <title>Complete genome sequencing and analysis of ATSB10, Dyella thiooxydans isolated from rhizosphere soil of sunflower (Helianthus annuus L.).</title>
        <authorList>
            <person name="Lee Y."/>
            <person name="Hwangbo K."/>
            <person name="Chung H."/>
            <person name="Yoo J."/>
            <person name="Kim K.Y."/>
            <person name="Sa T.M."/>
            <person name="Um Y."/>
            <person name="Madhaiyan M."/>
        </authorList>
    </citation>
    <scope>NUCLEOTIDE SEQUENCE [LARGE SCALE GENOMIC DNA]</scope>
    <source>
        <strain evidence="2 3">ATSB10</strain>
    </source>
</reference>
<accession>A0A160MXK4</accession>
<feature type="chain" id="PRO_5007817828" evidence="1">
    <location>
        <begin position="20"/>
        <end position="212"/>
    </location>
</feature>
<organism evidence="2 3">
    <name type="scientific">Dyella thiooxydans</name>
    <dbReference type="NCBI Taxonomy" id="445710"/>
    <lineage>
        <taxon>Bacteria</taxon>
        <taxon>Pseudomonadati</taxon>
        <taxon>Pseudomonadota</taxon>
        <taxon>Gammaproteobacteria</taxon>
        <taxon>Lysobacterales</taxon>
        <taxon>Rhodanobacteraceae</taxon>
        <taxon>Dyella</taxon>
    </lineage>
</organism>
<name>A0A160MXK4_9GAMM</name>
<evidence type="ECO:0000313" key="3">
    <source>
        <dbReference type="Proteomes" id="UP000077255"/>
    </source>
</evidence>
<dbReference type="PATRIC" id="fig|445710.3.peg.450"/>
<dbReference type="EMBL" id="CP014841">
    <property type="protein sequence ID" value="AND67906.1"/>
    <property type="molecule type" value="Genomic_DNA"/>
</dbReference>
<dbReference type="AlphaFoldDB" id="A0A160MXK4"/>
<protein>
    <submittedName>
        <fullName evidence="2">Uncharacterized protein</fullName>
    </submittedName>
</protein>
<gene>
    <name evidence="2" type="ORF">ATSB10_04520</name>
</gene>
<evidence type="ECO:0000256" key="1">
    <source>
        <dbReference type="SAM" id="SignalP"/>
    </source>
</evidence>
<proteinExistence type="predicted"/>
<dbReference type="RefSeq" id="WP_157468999.1">
    <property type="nucleotide sequence ID" value="NZ_CP014841.1"/>
</dbReference>
<keyword evidence="1" id="KW-0732">Signal</keyword>
<dbReference type="KEGG" id="dtx:ATSB10_04520"/>
<dbReference type="OrthoDB" id="5949131at2"/>
<keyword evidence="3" id="KW-1185">Reference proteome</keyword>
<feature type="signal peptide" evidence="1">
    <location>
        <begin position="1"/>
        <end position="19"/>
    </location>
</feature>